<dbReference type="InterPro" id="IPR021868">
    <property type="entry name" value="Alpha_2_Macroglob_MG3"/>
</dbReference>
<sequence>MSILRHLSNRLCLPLLMVCLLMAAALAPARAADPDRQPVLTENADYFGFDLRTEQNVTLKACGEICAGDKACRAFTYNPKAKWCFLKSDYDTLNDFPGAVAGRMVDKRQKEVDLGAPPALPFLDAATLAEARRLKRAAALPEELKGEGLNALVGAARRQADAGNAAEALRLAAGAVGIQPEDGTLWLQAARYALRIADNAELQRQGLLSAINGYELSRTSRTRAAALAGLAESLKATGSPRPALNAYKASLALSDSKAVRSAYDALRATDGFRVVEHTIDSDSATPRACVQVSEPLVKALDYQPYVLLNGQTPQAMEAKDQQICVEGLVHGERYALTLRKGLPSSVDEPLAADVNLDLYIRDRTAQVRFTGENFVLPSTMRRGLPLVSVNTPSASLKLYRIGERNIAGLMANSQFLTQLSGYTADRISEDSGELVWQGTVEIASDLNKEVTTSIPIDEALPKRQPGVYVMTAASTLGVANEWDSRATQWFIISDIGLSTFTGTDGLTVFALALSTATPMEGVSLQLLARNNEVLATAKTDATGRARFDAGLSRGMAGLAPAVITAATDSGDYVFLDMTRAGFDLSDRGVTGRPAPGAIDLFAYTERGIYRAGETVHAAALARNERAEALDGLPLTFVFLRPDGVEDQRMVATAPKLGGYAVDLALQDNAMRGRWTLQIFTDPKGKPLSEQSFLVDDFVPDRITFDMTSAADRLVPGTPAEIDINGRFLYGAPAAGLALEGEVLVKPVRSDPAHPGYQFGLADEEAGEDLRIPLENLPPLDADGKARFAVTLGEMPSTTRRLEAHLAVRLQESGGRAVERTLALPISDQRAAIGIKPEFTGDVREGGTAGFQVLALDENGKSAAKAGLSWKLIAVERRYQWYRQGASWGYEPVISTRQVADGRLDVTPEGGRITAPVGWGRYRLEVEDKAGGTASSVEFDAGFYVAASSTETPDALEIALDKPLYRLGETAKLKISPRFAGKALVTIGSESLVATYEADVPAGGTVVDIPVTQAFGAGAYVTATLFRPGEAQESRMPMRAIGIAWAGVDPEARKLALTLDLPEKTRPRQPLAIPVALSGLAAGEEAYVMVAAVDVGILNLTRYPTPDPDGWYFGQRRLGLELRDLYGKLIDGSLGALGRLRTGGDGGQVALQGNPPTEKLVAFFSGPVRLDDAGRATVSFDIPQFNGTARIMAVAWTRQGVGHAERDVVIRDPLVVTASSPRVLAPGDQSQLRLDLANTDAAATQVRLAITTNEAVKVGTDRLAAPLPIPQNGRISVNLPLSGAAIGEGRITIAAELADGTRLDQLVTLPVRGAAMPVTTHLPVELKPGESLTVYSGLLAESRLDGAAVSLSVARSAALDIPALLMMLDRYPYGCAEQTTSRALPLLYLSELTGRAGLPADPDAAARVKGAIERVLSYQSSAGSFGLWSPGSGDLWLDAYISDFLTRAREKDLAVPDTAMRLALDNLQNALAYDSEIGTRGNEVAYALYVLARNRKASISDLRYYADTKVADFKTPLAKAHLAAALSLYGDQTRADSLFLDAQAAATAPDVADLDRGDYGSALRDDAAVLTLAAESRPVAKILPVMAREVERQAAAKTLTSTQEQMWLLLAARAIDKGDSGIRLTVDGAARQGPFSTRRSGEEILAAPVTIANRGSDPVTATVTTLAAPAFPLPAGGNGFALSRAYYRLDGTEANISDARQNERFVVVLTVQQDNPWPARVILTDLLPGGFEIDNPSLVDSARLANFDWIDAVEPAHAEFRNDRFVAAFDRQQGEAGSYSVAYVVRAVTPGTYEQPAAQVEDMYRPQFSARTAGGRMTVSSAP</sequence>
<dbReference type="Gene3D" id="2.60.40.1930">
    <property type="match status" value="1"/>
</dbReference>
<evidence type="ECO:0000256" key="2">
    <source>
        <dbReference type="ARBA" id="ARBA00022729"/>
    </source>
</evidence>
<dbReference type="Pfam" id="PF01835">
    <property type="entry name" value="MG2"/>
    <property type="match status" value="1"/>
</dbReference>
<keyword evidence="9" id="KW-1185">Reference proteome</keyword>
<evidence type="ECO:0008006" key="10">
    <source>
        <dbReference type="Google" id="ProtNLM"/>
    </source>
</evidence>
<dbReference type="Pfam" id="PF17973">
    <property type="entry name" value="bMG10"/>
    <property type="match status" value="1"/>
</dbReference>
<dbReference type="PANTHER" id="PTHR40094">
    <property type="entry name" value="ALPHA-2-MACROGLOBULIN HOMOLOG"/>
    <property type="match status" value="1"/>
</dbReference>
<comment type="caution">
    <text evidence="8">The sequence shown here is derived from an EMBL/GenBank/DDBJ whole genome shotgun (WGS) entry which is preliminary data.</text>
</comment>
<dbReference type="RefSeq" id="WP_081175584.1">
    <property type="nucleotide sequence ID" value="NZ_MSPX01000005.1"/>
</dbReference>
<dbReference type="InterPro" id="IPR002890">
    <property type="entry name" value="MG2"/>
</dbReference>
<evidence type="ECO:0000256" key="3">
    <source>
        <dbReference type="ARBA" id="ARBA00022737"/>
    </source>
</evidence>
<gene>
    <name evidence="8" type="ORF">BTR14_08385</name>
</gene>
<evidence type="ECO:0000256" key="1">
    <source>
        <dbReference type="ARBA" id="ARBA00010556"/>
    </source>
</evidence>
<evidence type="ECO:0000259" key="6">
    <source>
        <dbReference type="SMART" id="SM01359"/>
    </source>
</evidence>
<dbReference type="Pfam" id="PF07703">
    <property type="entry name" value="A2M_BRD"/>
    <property type="match status" value="1"/>
</dbReference>
<dbReference type="Gene3D" id="1.50.10.20">
    <property type="match status" value="1"/>
</dbReference>
<dbReference type="InterPro" id="IPR026284">
    <property type="entry name" value="A2MG_proteobact"/>
</dbReference>
<dbReference type="InterPro" id="IPR003609">
    <property type="entry name" value="Pan_app"/>
</dbReference>
<dbReference type="EMBL" id="MSPX01000005">
    <property type="protein sequence ID" value="OQP86938.1"/>
    <property type="molecule type" value="Genomic_DNA"/>
</dbReference>
<dbReference type="SUPFAM" id="SSF48239">
    <property type="entry name" value="Terpenoid cyclases/Protein prenyltransferases"/>
    <property type="match status" value="1"/>
</dbReference>
<dbReference type="InterPro" id="IPR011626">
    <property type="entry name" value="Alpha-macroglobulin_TED"/>
</dbReference>
<evidence type="ECO:0000313" key="9">
    <source>
        <dbReference type="Proteomes" id="UP000192652"/>
    </source>
</evidence>
<keyword evidence="4" id="KW-1015">Disulfide bond</keyword>
<dbReference type="Pfam" id="PF21142">
    <property type="entry name" value="A2M_bMG2"/>
    <property type="match status" value="1"/>
</dbReference>
<dbReference type="InterPro" id="IPR041462">
    <property type="entry name" value="Bact_A2M_MG6"/>
</dbReference>
<evidence type="ECO:0000313" key="8">
    <source>
        <dbReference type="EMBL" id="OQP86938.1"/>
    </source>
</evidence>
<dbReference type="Proteomes" id="UP000192652">
    <property type="component" value="Unassembled WGS sequence"/>
</dbReference>
<feature type="domain" description="Alpha-2-macroglobulin" evidence="7">
    <location>
        <begin position="1160"/>
        <end position="1249"/>
    </location>
</feature>
<dbReference type="SMART" id="SM01359">
    <property type="entry name" value="A2M_N_2"/>
    <property type="match status" value="1"/>
</dbReference>
<dbReference type="Pfam" id="PF00024">
    <property type="entry name" value="PAN_1"/>
    <property type="match status" value="1"/>
</dbReference>
<organism evidence="8 9">
    <name type="scientific">Xaviernesmea rhizosphaerae</name>
    <dbReference type="NCBI Taxonomy" id="1672749"/>
    <lineage>
        <taxon>Bacteria</taxon>
        <taxon>Pseudomonadati</taxon>
        <taxon>Pseudomonadota</taxon>
        <taxon>Alphaproteobacteria</taxon>
        <taxon>Hyphomicrobiales</taxon>
        <taxon>Rhizobiaceae</taxon>
        <taxon>Rhizobium/Agrobacterium group</taxon>
        <taxon>Xaviernesmea</taxon>
    </lineage>
</organism>
<dbReference type="InterPro" id="IPR051802">
    <property type="entry name" value="YfhM-like"/>
</dbReference>
<dbReference type="InterPro" id="IPR011625">
    <property type="entry name" value="A2M_N_BRD"/>
</dbReference>
<keyword evidence="2 5" id="KW-0732">Signal</keyword>
<reference evidence="8 9" key="1">
    <citation type="journal article" date="2017" name="Antonie Van Leeuwenhoek">
        <title>Rhizobium rhizosphaerae sp. nov., a novel species isolated from rice rhizosphere.</title>
        <authorList>
            <person name="Zhao J.J."/>
            <person name="Zhang J."/>
            <person name="Zhang R.J."/>
            <person name="Zhang C.W."/>
            <person name="Yin H.Q."/>
            <person name="Zhang X.X."/>
        </authorList>
    </citation>
    <scope>NUCLEOTIDE SEQUENCE [LARGE SCALE GENOMIC DNA]</scope>
    <source>
        <strain evidence="8 9">RD15</strain>
    </source>
</reference>
<proteinExistence type="inferred from homology"/>
<dbReference type="CDD" id="cd02891">
    <property type="entry name" value="A2M_like"/>
    <property type="match status" value="1"/>
</dbReference>
<dbReference type="PANTHER" id="PTHR40094:SF1">
    <property type="entry name" value="UBIQUITIN DOMAIN-CONTAINING PROTEIN"/>
    <property type="match status" value="1"/>
</dbReference>
<dbReference type="Pfam" id="PF17962">
    <property type="entry name" value="bMG6"/>
    <property type="match status" value="1"/>
</dbReference>
<dbReference type="InterPro" id="IPR000177">
    <property type="entry name" value="Apple"/>
</dbReference>
<evidence type="ECO:0000256" key="5">
    <source>
        <dbReference type="SAM" id="SignalP"/>
    </source>
</evidence>
<dbReference type="PIRSF" id="PIRSF038980">
    <property type="entry name" value="A2M_bac"/>
    <property type="match status" value="1"/>
</dbReference>
<dbReference type="Pfam" id="PF11974">
    <property type="entry name" value="bMG3"/>
    <property type="match status" value="1"/>
</dbReference>
<feature type="chain" id="PRO_5045815058" description="Apple domain-containing protein" evidence="5">
    <location>
        <begin position="32"/>
        <end position="1822"/>
    </location>
</feature>
<feature type="signal peptide" evidence="5">
    <location>
        <begin position="1"/>
        <end position="31"/>
    </location>
</feature>
<evidence type="ECO:0000259" key="7">
    <source>
        <dbReference type="SMART" id="SM01360"/>
    </source>
</evidence>
<feature type="domain" description="Alpha-2-macroglobulin bait region" evidence="6">
    <location>
        <begin position="955"/>
        <end position="1099"/>
    </location>
</feature>
<protein>
    <recommendedName>
        <fullName evidence="10">Apple domain-containing protein</fullName>
    </recommendedName>
</protein>
<dbReference type="InterPro" id="IPR047565">
    <property type="entry name" value="Alpha-macroglob_thiol-ester_cl"/>
</dbReference>
<keyword evidence="3" id="KW-0677">Repeat</keyword>
<dbReference type="InterPro" id="IPR049120">
    <property type="entry name" value="A2M_bMG2"/>
</dbReference>
<comment type="similarity">
    <text evidence="1">Belongs to the protease inhibitor I39 (alpha-2-macroglobulin) family. Bacterial alpha-2-macroglobulin subfamily.</text>
</comment>
<dbReference type="InterPro" id="IPR008930">
    <property type="entry name" value="Terpenoid_cyclase/PrenylTrfase"/>
</dbReference>
<dbReference type="Pfam" id="PF17972">
    <property type="entry name" value="bMG5"/>
    <property type="match status" value="1"/>
</dbReference>
<evidence type="ECO:0000256" key="4">
    <source>
        <dbReference type="ARBA" id="ARBA00023157"/>
    </source>
</evidence>
<dbReference type="Gene3D" id="3.50.4.10">
    <property type="entry name" value="Hepatocyte Growth Factor"/>
    <property type="match status" value="1"/>
</dbReference>
<accession>A0ABX3PET0</accession>
<dbReference type="InterPro" id="IPR041203">
    <property type="entry name" value="Bact_A2M_MG5"/>
</dbReference>
<dbReference type="InterPro" id="IPR001599">
    <property type="entry name" value="Macroglobln_a2"/>
</dbReference>
<dbReference type="CDD" id="cd01100">
    <property type="entry name" value="APPLE_Factor_XI_like"/>
    <property type="match status" value="1"/>
</dbReference>
<name>A0ABX3PET0_9HYPH</name>
<dbReference type="SMART" id="SM01360">
    <property type="entry name" value="A2M"/>
    <property type="match status" value="1"/>
</dbReference>
<dbReference type="SUPFAM" id="SSF57414">
    <property type="entry name" value="Hairpin loop containing domain-like"/>
    <property type="match status" value="1"/>
</dbReference>
<dbReference type="Pfam" id="PF07678">
    <property type="entry name" value="TED_complement"/>
    <property type="match status" value="1"/>
</dbReference>
<dbReference type="SMART" id="SM01419">
    <property type="entry name" value="Thiol-ester_cl"/>
    <property type="match status" value="1"/>
</dbReference>
<dbReference type="InterPro" id="IPR041246">
    <property type="entry name" value="Bact_MG10"/>
</dbReference>
<dbReference type="Pfam" id="PF00207">
    <property type="entry name" value="A2M"/>
    <property type="match status" value="1"/>
</dbReference>